<dbReference type="Pfam" id="PF00085">
    <property type="entry name" value="Thioredoxin"/>
    <property type="match status" value="1"/>
</dbReference>
<protein>
    <submittedName>
        <fullName evidence="2">Protein disulfide-isomerase</fullName>
    </submittedName>
</protein>
<sequence length="856" mass="97600">MGKGAKLFSMENLCEWPLLHGHEELSVTTEHNVLKAFLTKQDTLLCALIKHAEINDSLEDIVAGLSQQPKFKKNIAGVINSTYDGQASKTSFNVQNELDRPSVLQCIIGHGFSSEISSPQSATEVSKWLKSLVKEALDKSFSVAHILVHPHSENARRLRGFLNLPLHSSILVATSSLNKKGKEVLIFKEKDIIAEKISVESFAHLSQIKHLNVTNFQWEAMTVKRSERFRPYIVIFYAWWTKHVGSYLRLLKNSVEEMQQLSIRARFALVNVAQEKKVISRYIDVRHFKSIPFIAVFQREKGKDTVNQTVIHLSHPSTFYLWQALREKRVWLYDAWDRLWEYSPYLTLDYTHPTLEKRMAKLKGIPILTEALWDAVMERSQISTESLNQETDIYITLLAFIQDGCGSCHKKMQTFQEVYKELRKRGNARLLMVNCSKDSSLCEDLGVKGFPTVSAFRSFAAIVTARCSIHPPEKPYLRRDYHGPISTDNLILWVESLSTNGVSFAGFTDIGDTSDMVDDVRLVATVIPKFSNYLPLAPGGERNYFYSPRCLRLACERLFGLASCHIVNSREIPPGEFTKANQGKSGMVVTEITFERRDGVSLSLMKLGKSILRLIEKETVSDLHLFHSPHQYSLGPKQTCEEDHDLCTQTIVTFVRDHLRLPVTQLTSEIFHTKNNPVFEVDKPVLIALSHAQNLTRTSTFMKLLEFVARRLYHNVTVTALDADQFPAWAGSFVPYHYPGLFMDSADGGPLHIYPRICLVTWKDHKRAAFYPPLQNVFNSTILGQLKLQQTDKMAVQPVEKFEEAERQSGVKLEDDNLTTKMDVTSVFSWDPDRLVSYVEAYLKNPDKFSVQTKHF</sequence>
<dbReference type="Proteomes" id="UP000762676">
    <property type="component" value="Unassembled WGS sequence"/>
</dbReference>
<evidence type="ECO:0000259" key="1">
    <source>
        <dbReference type="PROSITE" id="PS51352"/>
    </source>
</evidence>
<dbReference type="CDD" id="cd02961">
    <property type="entry name" value="PDI_a_family"/>
    <property type="match status" value="1"/>
</dbReference>
<dbReference type="AlphaFoldDB" id="A0AAV4JFZ9"/>
<dbReference type="EMBL" id="BMAT01006895">
    <property type="protein sequence ID" value="GFS21707.1"/>
    <property type="molecule type" value="Genomic_DNA"/>
</dbReference>
<dbReference type="GO" id="GO:0005788">
    <property type="term" value="C:endoplasmic reticulum lumen"/>
    <property type="evidence" value="ECO:0007669"/>
    <property type="project" value="TreeGrafter"/>
</dbReference>
<feature type="domain" description="Thioredoxin" evidence="1">
    <location>
        <begin position="361"/>
        <end position="499"/>
    </location>
</feature>
<comment type="caution">
    <text evidence="2">The sequence shown here is derived from an EMBL/GenBank/DDBJ whole genome shotgun (WGS) entry which is preliminary data.</text>
</comment>
<dbReference type="SUPFAM" id="SSF52833">
    <property type="entry name" value="Thioredoxin-like"/>
    <property type="match status" value="1"/>
</dbReference>
<dbReference type="PANTHER" id="PTHR45815">
    <property type="entry name" value="PROTEIN DISULFIDE-ISOMERASE A6"/>
    <property type="match status" value="1"/>
</dbReference>
<dbReference type="PROSITE" id="PS51352">
    <property type="entry name" value="THIOREDOXIN_2"/>
    <property type="match status" value="1"/>
</dbReference>
<proteinExistence type="predicted"/>
<evidence type="ECO:0000313" key="3">
    <source>
        <dbReference type="Proteomes" id="UP000762676"/>
    </source>
</evidence>
<dbReference type="PANTHER" id="PTHR45815:SF3">
    <property type="entry name" value="PROTEIN DISULFIDE-ISOMERASE A6"/>
    <property type="match status" value="1"/>
</dbReference>
<keyword evidence="3" id="KW-1185">Reference proteome</keyword>
<reference evidence="2 3" key="1">
    <citation type="journal article" date="2021" name="Elife">
        <title>Chloroplast acquisition without the gene transfer in kleptoplastic sea slugs, Plakobranchus ocellatus.</title>
        <authorList>
            <person name="Maeda T."/>
            <person name="Takahashi S."/>
            <person name="Yoshida T."/>
            <person name="Shimamura S."/>
            <person name="Takaki Y."/>
            <person name="Nagai Y."/>
            <person name="Toyoda A."/>
            <person name="Suzuki Y."/>
            <person name="Arimoto A."/>
            <person name="Ishii H."/>
            <person name="Satoh N."/>
            <person name="Nishiyama T."/>
            <person name="Hasebe M."/>
            <person name="Maruyama T."/>
            <person name="Minagawa J."/>
            <person name="Obokata J."/>
            <person name="Shigenobu S."/>
        </authorList>
    </citation>
    <scope>NUCLEOTIDE SEQUENCE [LARGE SCALE GENOMIC DNA]</scope>
</reference>
<accession>A0AAV4JFZ9</accession>
<dbReference type="InterPro" id="IPR036249">
    <property type="entry name" value="Thioredoxin-like_sf"/>
</dbReference>
<dbReference type="GO" id="GO:0015035">
    <property type="term" value="F:protein-disulfide reductase activity"/>
    <property type="evidence" value="ECO:0007669"/>
    <property type="project" value="TreeGrafter"/>
</dbReference>
<name>A0AAV4JFZ9_9GAST</name>
<dbReference type="InterPro" id="IPR013766">
    <property type="entry name" value="Thioredoxin_domain"/>
</dbReference>
<evidence type="ECO:0000313" key="2">
    <source>
        <dbReference type="EMBL" id="GFS21707.1"/>
    </source>
</evidence>
<dbReference type="Gene3D" id="3.40.30.10">
    <property type="entry name" value="Glutaredoxin"/>
    <property type="match status" value="1"/>
</dbReference>
<organism evidence="2 3">
    <name type="scientific">Elysia marginata</name>
    <dbReference type="NCBI Taxonomy" id="1093978"/>
    <lineage>
        <taxon>Eukaryota</taxon>
        <taxon>Metazoa</taxon>
        <taxon>Spiralia</taxon>
        <taxon>Lophotrochozoa</taxon>
        <taxon>Mollusca</taxon>
        <taxon>Gastropoda</taxon>
        <taxon>Heterobranchia</taxon>
        <taxon>Euthyneura</taxon>
        <taxon>Panpulmonata</taxon>
        <taxon>Sacoglossa</taxon>
        <taxon>Placobranchoidea</taxon>
        <taxon>Plakobranchidae</taxon>
        <taxon>Elysia</taxon>
    </lineage>
</organism>
<dbReference type="GO" id="GO:0034976">
    <property type="term" value="P:response to endoplasmic reticulum stress"/>
    <property type="evidence" value="ECO:0007669"/>
    <property type="project" value="TreeGrafter"/>
</dbReference>
<gene>
    <name evidence="2" type="ORF">ElyMa_003345400</name>
</gene>